<evidence type="ECO:0000313" key="3">
    <source>
        <dbReference type="EMBL" id="KAF1927891.1"/>
    </source>
</evidence>
<reference evidence="3" key="1">
    <citation type="journal article" date="2020" name="Stud. Mycol.">
        <title>101 Dothideomycetes genomes: a test case for predicting lifestyles and emergence of pathogens.</title>
        <authorList>
            <person name="Haridas S."/>
            <person name="Albert R."/>
            <person name="Binder M."/>
            <person name="Bloem J."/>
            <person name="Labutti K."/>
            <person name="Salamov A."/>
            <person name="Andreopoulos B."/>
            <person name="Baker S."/>
            <person name="Barry K."/>
            <person name="Bills G."/>
            <person name="Bluhm B."/>
            <person name="Cannon C."/>
            <person name="Castanera R."/>
            <person name="Culley D."/>
            <person name="Daum C."/>
            <person name="Ezra D."/>
            <person name="Gonzalez J."/>
            <person name="Henrissat B."/>
            <person name="Kuo A."/>
            <person name="Liang C."/>
            <person name="Lipzen A."/>
            <person name="Lutzoni F."/>
            <person name="Magnuson J."/>
            <person name="Mondo S."/>
            <person name="Nolan M."/>
            <person name="Ohm R."/>
            <person name="Pangilinan J."/>
            <person name="Park H.-J."/>
            <person name="Ramirez L."/>
            <person name="Alfaro M."/>
            <person name="Sun H."/>
            <person name="Tritt A."/>
            <person name="Yoshinaga Y."/>
            <person name="Zwiers L.-H."/>
            <person name="Turgeon B."/>
            <person name="Goodwin S."/>
            <person name="Spatafora J."/>
            <person name="Crous P."/>
            <person name="Grigoriev I."/>
        </authorList>
    </citation>
    <scope>NUCLEOTIDE SEQUENCE</scope>
    <source>
        <strain evidence="3">CBS 183.55</strain>
    </source>
</reference>
<dbReference type="InterPro" id="IPR011048">
    <property type="entry name" value="Haem_d1_sf"/>
</dbReference>
<keyword evidence="3" id="KW-0413">Isomerase</keyword>
<dbReference type="GO" id="GO:0017057">
    <property type="term" value="F:6-phosphogluconolactonase activity"/>
    <property type="evidence" value="ECO:0007669"/>
    <property type="project" value="TreeGrafter"/>
</dbReference>
<dbReference type="PANTHER" id="PTHR30344:SF1">
    <property type="entry name" value="6-PHOSPHOGLUCONOLACTONASE"/>
    <property type="match status" value="1"/>
</dbReference>
<dbReference type="PANTHER" id="PTHR30344">
    <property type="entry name" value="6-PHOSPHOGLUCONOLACTONASE-RELATED"/>
    <property type="match status" value="1"/>
</dbReference>
<dbReference type="EMBL" id="ML978970">
    <property type="protein sequence ID" value="KAF1927891.1"/>
    <property type="molecule type" value="Genomic_DNA"/>
</dbReference>
<comment type="similarity">
    <text evidence="1">Belongs to the cycloisomerase 2 family.</text>
</comment>
<dbReference type="RefSeq" id="XP_033448143.1">
    <property type="nucleotide sequence ID" value="XM_033586623.1"/>
</dbReference>
<sequence length="398" mass="42911">MLAPNLTPFLFSLLPLLTNAATLFAAQSSGHLTTLSLTRHGKSYNLSATSTTREAGGNPSWLNIDTKQRLLYCLDRGQSNATKGSLNSFNIGSNGVLEKIASVDAPFSGVAAEYFDLGGGNRAYVTASYNQSAIAAFSFPSNGSLEPPAQVLHPTSATTGPIPSRQNGSFSHHVILDPSQKFILVPDLGADLIRIFTYHPDSVAPLTELTPLKTDPGAGPRHGVFWRTPGQGKEEWFLLFNGELSQKVYSYRITYIEGGLEWEKVGEVTALGELGEGLEPNQAPTSEIAVSPDRRFVIVSSRQHSFNLSPLHQKEDSDSLSTFRIQDDGALSLVQIAPSGGHLPRQFSLNRKGDRVAVGHQVNSTVVILERDVRSGKIGEKVAETVVSGPVVFVGWDE</sequence>
<dbReference type="Pfam" id="PF10282">
    <property type="entry name" value="Lactonase"/>
    <property type="match status" value="1"/>
</dbReference>
<evidence type="ECO:0000256" key="1">
    <source>
        <dbReference type="ARBA" id="ARBA00005564"/>
    </source>
</evidence>
<dbReference type="OrthoDB" id="9972196at2759"/>
<dbReference type="InterPro" id="IPR050282">
    <property type="entry name" value="Cycloisomerase_2"/>
</dbReference>
<keyword evidence="2" id="KW-0732">Signal</keyword>
<dbReference type="Gene3D" id="2.130.10.10">
    <property type="entry name" value="YVTN repeat-like/Quinoprotein amine dehydrogenase"/>
    <property type="match status" value="1"/>
</dbReference>
<organism evidence="3 4">
    <name type="scientific">Didymella exigua CBS 183.55</name>
    <dbReference type="NCBI Taxonomy" id="1150837"/>
    <lineage>
        <taxon>Eukaryota</taxon>
        <taxon>Fungi</taxon>
        <taxon>Dikarya</taxon>
        <taxon>Ascomycota</taxon>
        <taxon>Pezizomycotina</taxon>
        <taxon>Dothideomycetes</taxon>
        <taxon>Pleosporomycetidae</taxon>
        <taxon>Pleosporales</taxon>
        <taxon>Pleosporineae</taxon>
        <taxon>Didymellaceae</taxon>
        <taxon>Didymella</taxon>
    </lineage>
</organism>
<feature type="chain" id="PRO_5025352259" evidence="2">
    <location>
        <begin position="21"/>
        <end position="398"/>
    </location>
</feature>
<protein>
    <submittedName>
        <fullName evidence="3">Putative isomerase YbhE</fullName>
    </submittedName>
</protein>
<gene>
    <name evidence="3" type="ORF">M421DRAFT_101303</name>
</gene>
<proteinExistence type="inferred from homology"/>
<dbReference type="InterPro" id="IPR019405">
    <property type="entry name" value="Lactonase_7-beta_prop"/>
</dbReference>
<evidence type="ECO:0000256" key="2">
    <source>
        <dbReference type="SAM" id="SignalP"/>
    </source>
</evidence>
<dbReference type="AlphaFoldDB" id="A0A6A5RHT7"/>
<name>A0A6A5RHT7_9PLEO</name>
<dbReference type="Proteomes" id="UP000800082">
    <property type="component" value="Unassembled WGS sequence"/>
</dbReference>
<evidence type="ECO:0000313" key="4">
    <source>
        <dbReference type="Proteomes" id="UP000800082"/>
    </source>
</evidence>
<keyword evidence="4" id="KW-1185">Reference proteome</keyword>
<dbReference type="InterPro" id="IPR015943">
    <property type="entry name" value="WD40/YVTN_repeat-like_dom_sf"/>
</dbReference>
<feature type="signal peptide" evidence="2">
    <location>
        <begin position="1"/>
        <end position="20"/>
    </location>
</feature>
<accession>A0A6A5RHT7</accession>
<dbReference type="GeneID" id="54344269"/>
<dbReference type="SUPFAM" id="SSF51004">
    <property type="entry name" value="C-terminal (heme d1) domain of cytochrome cd1-nitrite reductase"/>
    <property type="match status" value="1"/>
</dbReference>
<dbReference type="GO" id="GO:0016853">
    <property type="term" value="F:isomerase activity"/>
    <property type="evidence" value="ECO:0007669"/>
    <property type="project" value="UniProtKB-KW"/>
</dbReference>